<proteinExistence type="predicted"/>
<evidence type="ECO:0000256" key="1">
    <source>
        <dbReference type="SAM" id="Phobius"/>
    </source>
</evidence>
<keyword evidence="1" id="KW-0812">Transmembrane</keyword>
<sequence>MSHHLLLYINFMFFSILFYKFCQFSVLFSWYICCFNLFAVSCAF</sequence>
<feature type="transmembrane region" description="Helical" evidence="1">
    <location>
        <begin position="7"/>
        <end position="32"/>
    </location>
</feature>
<evidence type="ECO:0000313" key="2">
    <source>
        <dbReference type="EMBL" id="MBX42341.1"/>
    </source>
</evidence>
<name>A0A2P2NIK9_RHIMU</name>
<keyword evidence="1" id="KW-0472">Membrane</keyword>
<reference evidence="2" key="1">
    <citation type="submission" date="2018-02" db="EMBL/GenBank/DDBJ databases">
        <title>Rhizophora mucronata_Transcriptome.</title>
        <authorList>
            <person name="Meera S.P."/>
            <person name="Sreeshan A."/>
            <person name="Augustine A."/>
        </authorList>
    </citation>
    <scope>NUCLEOTIDE SEQUENCE</scope>
    <source>
        <tissue evidence="2">Leaf</tissue>
    </source>
</reference>
<dbReference type="AlphaFoldDB" id="A0A2P2NIK9"/>
<keyword evidence="1" id="KW-1133">Transmembrane helix</keyword>
<accession>A0A2P2NIK9</accession>
<dbReference type="EMBL" id="GGEC01061857">
    <property type="protein sequence ID" value="MBX42341.1"/>
    <property type="molecule type" value="Transcribed_RNA"/>
</dbReference>
<protein>
    <submittedName>
        <fullName evidence="2">Uncharacterized protein</fullName>
    </submittedName>
</protein>
<organism evidence="2">
    <name type="scientific">Rhizophora mucronata</name>
    <name type="common">Asiatic mangrove</name>
    <dbReference type="NCBI Taxonomy" id="61149"/>
    <lineage>
        <taxon>Eukaryota</taxon>
        <taxon>Viridiplantae</taxon>
        <taxon>Streptophyta</taxon>
        <taxon>Embryophyta</taxon>
        <taxon>Tracheophyta</taxon>
        <taxon>Spermatophyta</taxon>
        <taxon>Magnoliopsida</taxon>
        <taxon>eudicotyledons</taxon>
        <taxon>Gunneridae</taxon>
        <taxon>Pentapetalae</taxon>
        <taxon>rosids</taxon>
        <taxon>fabids</taxon>
        <taxon>Malpighiales</taxon>
        <taxon>Rhizophoraceae</taxon>
        <taxon>Rhizophora</taxon>
    </lineage>
</organism>